<feature type="transmembrane region" description="Helical" evidence="1">
    <location>
        <begin position="174"/>
        <end position="200"/>
    </location>
</feature>
<dbReference type="AlphaFoldDB" id="A0A2T5IQB1"/>
<evidence type="ECO:0000256" key="1">
    <source>
        <dbReference type="SAM" id="Phobius"/>
    </source>
</evidence>
<evidence type="ECO:0000313" key="3">
    <source>
        <dbReference type="Proteomes" id="UP000244161"/>
    </source>
</evidence>
<organism evidence="2 3">
    <name type="scientific">Trichococcus patagoniensis</name>
    <dbReference type="NCBI Taxonomy" id="382641"/>
    <lineage>
        <taxon>Bacteria</taxon>
        <taxon>Bacillati</taxon>
        <taxon>Bacillota</taxon>
        <taxon>Bacilli</taxon>
        <taxon>Lactobacillales</taxon>
        <taxon>Carnobacteriaceae</taxon>
        <taxon>Trichococcus</taxon>
    </lineage>
</organism>
<keyword evidence="1" id="KW-0812">Transmembrane</keyword>
<dbReference type="Proteomes" id="UP000244161">
    <property type="component" value="Unassembled WGS sequence"/>
</dbReference>
<feature type="transmembrane region" description="Helical" evidence="1">
    <location>
        <begin position="108"/>
        <end position="129"/>
    </location>
</feature>
<feature type="transmembrane region" description="Helical" evidence="1">
    <location>
        <begin position="310"/>
        <end position="331"/>
    </location>
</feature>
<feature type="transmembrane region" description="Helical" evidence="1">
    <location>
        <begin position="81"/>
        <end position="101"/>
    </location>
</feature>
<feature type="transmembrane region" description="Helical" evidence="1">
    <location>
        <begin position="220"/>
        <end position="243"/>
    </location>
</feature>
<feature type="transmembrane region" description="Helical" evidence="1">
    <location>
        <begin position="149"/>
        <end position="167"/>
    </location>
</feature>
<sequence length="405" mass="46336">MRMHQYLFLLFLLLKPFYWFSSGGLQIADVFFILSFGLYVLFVKKGEKISIEKNDKWLLYFVVCIVAINLFYGVLHGETNFIRASLYYVYNLLVVLTFRAYAEERDTFLVNVARICKVNLVLQLFFYITGIGRYFAASRYMGTFNDPNQMAFFVYISLMMAFLISRIRGEKLSLVYHVIALALIFLTASAGMLMGMVLFYGFEALPKVKIFAQRQHSVRAILIGTTFLAALVLFSPEIGNCIVDLSESSIVERAEEKLSRMGESVAGPTNIEERGIDRLYLYPEKLLYGAGEGFHERFERSYLDGEVHSTLLSILFYYGTLPTATLLYWFYKNIGRLSASNMAVVLSLLLESLTLLNQRQSLFWMIFVLLNVLYKKQAADKETALMPEALSAGQQENAATDILFR</sequence>
<protein>
    <recommendedName>
        <fullName evidence="4">O-antigen ligase-like membrane protein</fullName>
    </recommendedName>
</protein>
<reference evidence="2 3" key="1">
    <citation type="submission" date="2018-04" db="EMBL/GenBank/DDBJ databases">
        <title>Genomic Encyclopedia of Archaeal and Bacterial Type Strains, Phase II (KMG-II): from individual species to whole genera.</title>
        <authorList>
            <person name="Goeker M."/>
        </authorList>
    </citation>
    <scope>NUCLEOTIDE SEQUENCE [LARGE SCALE GENOMIC DNA]</scope>
    <source>
        <strain evidence="2 3">DSM 18806</strain>
    </source>
</reference>
<dbReference type="OrthoDB" id="1936666at2"/>
<dbReference type="EMBL" id="QAOM01000002">
    <property type="protein sequence ID" value="PTQ86017.1"/>
    <property type="molecule type" value="Genomic_DNA"/>
</dbReference>
<keyword evidence="1" id="KW-0472">Membrane</keyword>
<keyword evidence="3" id="KW-1185">Reference proteome</keyword>
<evidence type="ECO:0000313" key="2">
    <source>
        <dbReference type="EMBL" id="PTQ86017.1"/>
    </source>
</evidence>
<accession>A0A2T5IQB1</accession>
<dbReference type="RefSeq" id="WP_108031607.1">
    <property type="nucleotide sequence ID" value="NZ_QAOM01000002.1"/>
</dbReference>
<comment type="caution">
    <text evidence="2">The sequence shown here is derived from an EMBL/GenBank/DDBJ whole genome shotgun (WGS) entry which is preliminary data.</text>
</comment>
<name>A0A2T5IQB1_9LACT</name>
<proteinExistence type="predicted"/>
<feature type="transmembrane region" description="Helical" evidence="1">
    <location>
        <begin position="337"/>
        <end position="356"/>
    </location>
</feature>
<evidence type="ECO:0008006" key="4">
    <source>
        <dbReference type="Google" id="ProtNLM"/>
    </source>
</evidence>
<keyword evidence="1" id="KW-1133">Transmembrane helix</keyword>
<feature type="transmembrane region" description="Helical" evidence="1">
    <location>
        <begin position="57"/>
        <end position="75"/>
    </location>
</feature>
<gene>
    <name evidence="2" type="ORF">C8U37_102120</name>
</gene>
<feature type="transmembrane region" description="Helical" evidence="1">
    <location>
        <begin position="17"/>
        <end position="42"/>
    </location>
</feature>